<keyword evidence="4" id="KW-1003">Cell membrane</keyword>
<reference evidence="12" key="2">
    <citation type="submission" date="2025-09" db="UniProtKB">
        <authorList>
            <consortium name="Ensembl"/>
        </authorList>
    </citation>
    <scope>IDENTIFICATION</scope>
</reference>
<evidence type="ECO:0000256" key="8">
    <source>
        <dbReference type="ARBA" id="ARBA00023065"/>
    </source>
</evidence>
<evidence type="ECO:0000256" key="2">
    <source>
        <dbReference type="ARBA" id="ARBA00006513"/>
    </source>
</evidence>
<feature type="transmembrane region" description="Helical" evidence="11">
    <location>
        <begin position="299"/>
        <end position="323"/>
    </location>
</feature>
<evidence type="ECO:0000256" key="5">
    <source>
        <dbReference type="ARBA" id="ARBA00022692"/>
    </source>
</evidence>
<dbReference type="Ensembl" id="ENSEBUT00000025594.1">
    <property type="protein sequence ID" value="ENSEBUP00000025017.1"/>
    <property type="gene ID" value="ENSEBUG00000015440.1"/>
</dbReference>
<evidence type="ECO:0000256" key="4">
    <source>
        <dbReference type="ARBA" id="ARBA00022475"/>
    </source>
</evidence>
<keyword evidence="6" id="KW-0375">Hydrogen ion transport</keyword>
<accession>A0A8C4R8B7</accession>
<evidence type="ECO:0000256" key="9">
    <source>
        <dbReference type="ARBA" id="ARBA00023136"/>
    </source>
</evidence>
<feature type="transmembrane region" description="Helical" evidence="11">
    <location>
        <begin position="29"/>
        <end position="50"/>
    </location>
</feature>
<dbReference type="PANTHER" id="PTHR21522">
    <property type="entry name" value="PROTON CHANNEL OTOP"/>
    <property type="match status" value="1"/>
</dbReference>
<name>A0A8C4R8B7_EPTBU</name>
<keyword evidence="10" id="KW-0407">Ion channel</keyword>
<feature type="transmembrane region" description="Helical" evidence="11">
    <location>
        <begin position="255"/>
        <end position="278"/>
    </location>
</feature>
<feature type="transmembrane region" description="Helical" evidence="11">
    <location>
        <begin position="335"/>
        <end position="356"/>
    </location>
</feature>
<feature type="transmembrane region" description="Helical" evidence="11">
    <location>
        <begin position="105"/>
        <end position="125"/>
    </location>
</feature>
<keyword evidence="3" id="KW-0813">Transport</keyword>
<feature type="transmembrane region" description="Helical" evidence="11">
    <location>
        <begin position="137"/>
        <end position="159"/>
    </location>
</feature>
<evidence type="ECO:0000256" key="11">
    <source>
        <dbReference type="SAM" id="Phobius"/>
    </source>
</evidence>
<evidence type="ECO:0000256" key="6">
    <source>
        <dbReference type="ARBA" id="ARBA00022781"/>
    </source>
</evidence>
<evidence type="ECO:0000256" key="7">
    <source>
        <dbReference type="ARBA" id="ARBA00022989"/>
    </source>
</evidence>
<protein>
    <recommendedName>
        <fullName evidence="14">Otopetrin 3</fullName>
    </recommendedName>
</protein>
<feature type="transmembrane region" description="Helical" evidence="11">
    <location>
        <begin position="62"/>
        <end position="85"/>
    </location>
</feature>
<dbReference type="InterPro" id="IPR004878">
    <property type="entry name" value="Otopetrin"/>
</dbReference>
<keyword evidence="8" id="KW-0406">Ion transport</keyword>
<feature type="transmembrane region" description="Helical" evidence="11">
    <location>
        <begin position="212"/>
        <end position="235"/>
    </location>
</feature>
<evidence type="ECO:0008006" key="14">
    <source>
        <dbReference type="Google" id="ProtNLM"/>
    </source>
</evidence>
<sequence length="481" mass="53019">MFDLEVEALLPSSLQSDPGKRVSASASQLLSVLYLINLTLLGCAFMTAAEPGLGSRRAMEPGFVNVFLTITMIVSLVWVGGYTVITWRRAEEVRDAHSGAKWLKGSIALFGAATVLLDSFTAGLFTSGQPCLKPHSLLFALIQMMFTIVLVSPFITLLFSFSPLFQDGMKYLHPLNIEFNVICSVMLFVMWRNVGKQTGHDVLSHESAVRCYGRGVITGSLIGSLVFTANILVLVVTRVQAGKDGNKEQAIMLSFSFKIALLVLMCACCLVGIFLLYVQMKGQHLVPRKNTAQRVDIDVLISSSIGSFLFSLFLAVAAILLPAPGEPRRLHNLQFVYAFFNLLQHIFQNVFLVQALNLQEGATIRMGPGQVLHNSKRYLDATCSIVSPPRPTEAVSSPSTENHPLSPARCLLKNICTLLLFCNISIWTMLAFGEPFHLIFGYGAYFYGFTTWLLVSNISVPLSIFYRMHSVAAFFEVLCKS</sequence>
<evidence type="ECO:0000256" key="3">
    <source>
        <dbReference type="ARBA" id="ARBA00022448"/>
    </source>
</evidence>
<feature type="transmembrane region" description="Helical" evidence="11">
    <location>
        <begin position="411"/>
        <end position="432"/>
    </location>
</feature>
<dbReference type="AlphaFoldDB" id="A0A8C4R8B7"/>
<keyword evidence="9 11" id="KW-0472">Membrane</keyword>
<proteinExistence type="inferred from homology"/>
<evidence type="ECO:0000313" key="13">
    <source>
        <dbReference type="Proteomes" id="UP000694388"/>
    </source>
</evidence>
<dbReference type="Proteomes" id="UP000694388">
    <property type="component" value="Unplaced"/>
</dbReference>
<dbReference type="GO" id="GO:0015252">
    <property type="term" value="F:proton channel activity"/>
    <property type="evidence" value="ECO:0007669"/>
    <property type="project" value="InterPro"/>
</dbReference>
<evidence type="ECO:0000313" key="12">
    <source>
        <dbReference type="Ensembl" id="ENSEBUP00000025017.1"/>
    </source>
</evidence>
<dbReference type="GO" id="GO:0005886">
    <property type="term" value="C:plasma membrane"/>
    <property type="evidence" value="ECO:0007669"/>
    <property type="project" value="UniProtKB-SubCell"/>
</dbReference>
<comment type="subcellular location">
    <subcellularLocation>
        <location evidence="1">Cell membrane</location>
        <topology evidence="1">Multi-pass membrane protein</topology>
    </subcellularLocation>
</comment>
<evidence type="ECO:0000256" key="1">
    <source>
        <dbReference type="ARBA" id="ARBA00004651"/>
    </source>
</evidence>
<organism evidence="12 13">
    <name type="scientific">Eptatretus burgeri</name>
    <name type="common">Inshore hagfish</name>
    <dbReference type="NCBI Taxonomy" id="7764"/>
    <lineage>
        <taxon>Eukaryota</taxon>
        <taxon>Metazoa</taxon>
        <taxon>Chordata</taxon>
        <taxon>Craniata</taxon>
        <taxon>Vertebrata</taxon>
        <taxon>Cyclostomata</taxon>
        <taxon>Myxini</taxon>
        <taxon>Myxiniformes</taxon>
        <taxon>Myxinidae</taxon>
        <taxon>Eptatretinae</taxon>
        <taxon>Eptatretus</taxon>
    </lineage>
</organism>
<keyword evidence="5 11" id="KW-0812">Transmembrane</keyword>
<keyword evidence="13" id="KW-1185">Reference proteome</keyword>
<dbReference type="PANTHER" id="PTHR21522:SF32">
    <property type="entry name" value="OTOPETRIN-2"/>
    <property type="match status" value="1"/>
</dbReference>
<dbReference type="GeneTree" id="ENSGT00940000156691"/>
<evidence type="ECO:0000256" key="10">
    <source>
        <dbReference type="ARBA" id="ARBA00023303"/>
    </source>
</evidence>
<keyword evidence="7 11" id="KW-1133">Transmembrane helix</keyword>
<comment type="similarity">
    <text evidence="2">Belongs to the otopetrin family.</text>
</comment>
<feature type="transmembrane region" description="Helical" evidence="11">
    <location>
        <begin position="444"/>
        <end position="466"/>
    </location>
</feature>
<dbReference type="Pfam" id="PF03189">
    <property type="entry name" value="Otopetrin"/>
    <property type="match status" value="2"/>
</dbReference>
<reference evidence="12" key="1">
    <citation type="submission" date="2025-08" db="UniProtKB">
        <authorList>
            <consortium name="Ensembl"/>
        </authorList>
    </citation>
    <scope>IDENTIFICATION</scope>
</reference>